<keyword evidence="6" id="KW-0325">Glycoprotein</keyword>
<dbReference type="Gene3D" id="2.60.120.260">
    <property type="entry name" value="Galactose-binding domain-like"/>
    <property type="match status" value="1"/>
</dbReference>
<keyword evidence="10" id="KW-1185">Reference proteome</keyword>
<dbReference type="InterPro" id="IPR010720">
    <property type="entry name" value="Alpha-L-AF_C"/>
</dbReference>
<feature type="signal peptide" evidence="7">
    <location>
        <begin position="1"/>
        <end position="26"/>
    </location>
</feature>
<dbReference type="SUPFAM" id="SSF51445">
    <property type="entry name" value="(Trans)glycosidases"/>
    <property type="match status" value="1"/>
</dbReference>
<dbReference type="InterPro" id="IPR008979">
    <property type="entry name" value="Galactose-bd-like_sf"/>
</dbReference>
<dbReference type="eggNOG" id="COG3534">
    <property type="taxonomic scope" value="Bacteria"/>
</dbReference>
<evidence type="ECO:0000256" key="4">
    <source>
        <dbReference type="ARBA" id="ARBA00022729"/>
    </source>
</evidence>
<dbReference type="PANTHER" id="PTHR31776:SF0">
    <property type="entry name" value="ALPHA-L-ARABINOFURANOSIDASE 1"/>
    <property type="match status" value="1"/>
</dbReference>
<dbReference type="STRING" id="926566.Terro_1779"/>
<dbReference type="Gene3D" id="3.20.20.80">
    <property type="entry name" value="Glycosidases"/>
    <property type="match status" value="1"/>
</dbReference>
<dbReference type="InterPro" id="IPR013780">
    <property type="entry name" value="Glyco_hydro_b"/>
</dbReference>
<evidence type="ECO:0000256" key="5">
    <source>
        <dbReference type="ARBA" id="ARBA00022801"/>
    </source>
</evidence>
<accession>I3ZFQ7</accession>
<dbReference type="SUPFAM" id="SSF49785">
    <property type="entry name" value="Galactose-binding domain-like"/>
    <property type="match status" value="1"/>
</dbReference>
<dbReference type="RefSeq" id="WP_014785644.1">
    <property type="nucleotide sequence ID" value="NC_018014.1"/>
</dbReference>
<dbReference type="Pfam" id="PF22848">
    <property type="entry name" value="ASD1_dom"/>
    <property type="match status" value="1"/>
</dbReference>
<name>I3ZFQ7_TERRK</name>
<reference evidence="9 10" key="1">
    <citation type="submission" date="2012-06" db="EMBL/GenBank/DDBJ databases">
        <title>Complete genome of Terriglobus roseus DSM 18391.</title>
        <authorList>
            <consortium name="US DOE Joint Genome Institute (JGI-PGF)"/>
            <person name="Lucas S."/>
            <person name="Copeland A."/>
            <person name="Lapidus A."/>
            <person name="Glavina del Rio T."/>
            <person name="Dalin E."/>
            <person name="Tice H."/>
            <person name="Bruce D."/>
            <person name="Goodwin L."/>
            <person name="Pitluck S."/>
            <person name="Peters L."/>
            <person name="Mikhailova N."/>
            <person name="Munk A.C.C."/>
            <person name="Kyrpides N."/>
            <person name="Mavromatis K."/>
            <person name="Ivanova N."/>
            <person name="Brettin T."/>
            <person name="Detter J.C."/>
            <person name="Han C."/>
            <person name="Larimer F."/>
            <person name="Land M."/>
            <person name="Hauser L."/>
            <person name="Markowitz V."/>
            <person name="Cheng J.-F."/>
            <person name="Hugenholtz P."/>
            <person name="Woyke T."/>
            <person name="Wu D."/>
            <person name="Brambilla E."/>
            <person name="Klenk H.-P."/>
            <person name="Eisen J.A."/>
        </authorList>
    </citation>
    <scope>NUCLEOTIDE SEQUENCE [LARGE SCALE GENOMIC DNA]</scope>
    <source>
        <strain evidence="10">DSM 18391 / NRRL B-41598 / KBS 63</strain>
    </source>
</reference>
<dbReference type="SMART" id="SM00813">
    <property type="entry name" value="Alpha-L-AF_C"/>
    <property type="match status" value="1"/>
</dbReference>
<dbReference type="InterPro" id="IPR051563">
    <property type="entry name" value="Glycosyl_Hydrolase_51"/>
</dbReference>
<dbReference type="GO" id="GO:0046556">
    <property type="term" value="F:alpha-L-arabinofuranosidase activity"/>
    <property type="evidence" value="ECO:0007669"/>
    <property type="project" value="UniProtKB-EC"/>
</dbReference>
<dbReference type="InterPro" id="IPR055235">
    <property type="entry name" value="ASD1_cat"/>
</dbReference>
<sequence>MLRLKPSLVAAAAALAACAVTLPAQTASLKVQTDASVAPVSPMLYGLMTEEINFSYDGGLYAEMVRNRSFQHRGKNFSSWLPASRGNGTVEIDGGTDGPSTALSTSMKLNLKAGGSDQAGVANMGYWGMGVKPGTAYTGSLYAKSDKARTAQVMLISDESGEAVAKADVAISGESWKQYTFKMTSSAKAVASSAYHLEVLFGESGTVELQLVSLMGPTYHDRANGNRSDLMSMMAAMNPHFLRLPGGNYLEGDTIKERFNWKETIGPLVDRPTHRSPWNYTSSDGMGLLEFLEWCEDLKVEPVLAVYAGYSLKGEHVTGAELKPFIQEALDEIEYVTGDASTKWGAERVKNGHPAPFPLQYVEIGNEDFFDKAKTYEDRFDDFAKAIRAKYPSLKMITTMPITRGNPDVLDDHYYRTPEEMFSMAHMYDKTDRKGPKIFVGEWATRTGSPTPDFGAALGDAAWMTGMERNSDIIIMSCYAPLFVNVNPGGMQWPSDLIGYDASKAYGSPSYYAQALFASHLGDHTVKTDATGLNSRFFWSATVSTADKMLHLKLVNGSSSTQKLSLDIPGVASGKATTYTLSAGSRWATNTIERPEAIKPVTSSTTWKANLDYTVPGNTIQVIDIPLK</sequence>
<evidence type="ECO:0000256" key="1">
    <source>
        <dbReference type="ARBA" id="ARBA00001462"/>
    </source>
</evidence>
<dbReference type="KEGG" id="trs:Terro_1779"/>
<gene>
    <name evidence="9" type="ordered locus">Terro_1779</name>
</gene>
<dbReference type="GO" id="GO:0046373">
    <property type="term" value="P:L-arabinose metabolic process"/>
    <property type="evidence" value="ECO:0007669"/>
    <property type="project" value="InterPro"/>
</dbReference>
<dbReference type="PROSITE" id="PS51257">
    <property type="entry name" value="PROKAR_LIPOPROTEIN"/>
    <property type="match status" value="1"/>
</dbReference>
<keyword evidence="5" id="KW-0378">Hydrolase</keyword>
<dbReference type="EC" id="3.2.1.55" evidence="3"/>
<protein>
    <recommendedName>
        <fullName evidence="3">non-reducing end alpha-L-arabinofuranosidase</fullName>
        <ecNumber evidence="3">3.2.1.55</ecNumber>
    </recommendedName>
</protein>
<dbReference type="InterPro" id="IPR017853">
    <property type="entry name" value="GH"/>
</dbReference>
<evidence type="ECO:0000256" key="6">
    <source>
        <dbReference type="ARBA" id="ARBA00023180"/>
    </source>
</evidence>
<dbReference type="EMBL" id="CP003379">
    <property type="protein sequence ID" value="AFL88075.1"/>
    <property type="molecule type" value="Genomic_DNA"/>
</dbReference>
<comment type="similarity">
    <text evidence="2">Belongs to the glycosyl hydrolase 51 family.</text>
</comment>
<dbReference type="Pfam" id="PF06964">
    <property type="entry name" value="Alpha-L-AF_C"/>
    <property type="match status" value="1"/>
</dbReference>
<proteinExistence type="inferred from homology"/>
<evidence type="ECO:0000256" key="2">
    <source>
        <dbReference type="ARBA" id="ARBA00007186"/>
    </source>
</evidence>
<dbReference type="PANTHER" id="PTHR31776">
    <property type="entry name" value="ALPHA-L-ARABINOFURANOSIDASE 1"/>
    <property type="match status" value="1"/>
</dbReference>
<dbReference type="HOGENOM" id="CLU_010060_1_0_0"/>
<organism evidence="9 10">
    <name type="scientific">Terriglobus roseus (strain DSM 18391 / NRRL B-41598 / KBS 63)</name>
    <dbReference type="NCBI Taxonomy" id="926566"/>
    <lineage>
        <taxon>Bacteria</taxon>
        <taxon>Pseudomonadati</taxon>
        <taxon>Acidobacteriota</taxon>
        <taxon>Terriglobia</taxon>
        <taxon>Terriglobales</taxon>
        <taxon>Acidobacteriaceae</taxon>
        <taxon>Terriglobus</taxon>
    </lineage>
</organism>
<evidence type="ECO:0000313" key="9">
    <source>
        <dbReference type="EMBL" id="AFL88075.1"/>
    </source>
</evidence>
<dbReference type="Proteomes" id="UP000006056">
    <property type="component" value="Chromosome"/>
</dbReference>
<keyword evidence="4 7" id="KW-0732">Signal</keyword>
<dbReference type="OrthoDB" id="9758333at2"/>
<evidence type="ECO:0000259" key="8">
    <source>
        <dbReference type="SMART" id="SM00813"/>
    </source>
</evidence>
<dbReference type="Gene3D" id="2.60.40.1180">
    <property type="entry name" value="Golgi alpha-mannosidase II"/>
    <property type="match status" value="1"/>
</dbReference>
<feature type="domain" description="Alpha-L-arabinofuranosidase C-terminal" evidence="8">
    <location>
        <begin position="441"/>
        <end position="619"/>
    </location>
</feature>
<evidence type="ECO:0000256" key="7">
    <source>
        <dbReference type="SAM" id="SignalP"/>
    </source>
</evidence>
<dbReference type="AlphaFoldDB" id="I3ZFQ7"/>
<dbReference type="SUPFAM" id="SSF51011">
    <property type="entry name" value="Glycosyl hydrolase domain"/>
    <property type="match status" value="1"/>
</dbReference>
<comment type="catalytic activity">
    <reaction evidence="1">
        <text>Hydrolysis of terminal non-reducing alpha-L-arabinofuranoside residues in alpha-L-arabinosides.</text>
        <dbReference type="EC" id="3.2.1.55"/>
    </reaction>
</comment>
<evidence type="ECO:0000256" key="3">
    <source>
        <dbReference type="ARBA" id="ARBA00012670"/>
    </source>
</evidence>
<evidence type="ECO:0000313" key="10">
    <source>
        <dbReference type="Proteomes" id="UP000006056"/>
    </source>
</evidence>
<dbReference type="PATRIC" id="fig|926566.3.peg.1753"/>
<feature type="chain" id="PRO_5003683865" description="non-reducing end alpha-L-arabinofuranosidase" evidence="7">
    <location>
        <begin position="27"/>
        <end position="628"/>
    </location>
</feature>